<dbReference type="SUPFAM" id="SSF159941">
    <property type="entry name" value="MM3350-like"/>
    <property type="match status" value="1"/>
</dbReference>
<evidence type="ECO:0000313" key="3">
    <source>
        <dbReference type="Proteomes" id="UP000002964"/>
    </source>
</evidence>
<dbReference type="InterPro" id="IPR012912">
    <property type="entry name" value="Plasmid_pRiA4b_Orf3-like"/>
</dbReference>
<dbReference type="HOGENOM" id="CLU_134294_0_0_6"/>
<dbReference type="InterPro" id="IPR024047">
    <property type="entry name" value="MM3350-like_sf"/>
</dbReference>
<dbReference type="PANTHER" id="PTHR41878:SF1">
    <property type="entry name" value="TNPR PROTEIN"/>
    <property type="match status" value="1"/>
</dbReference>
<protein>
    <submittedName>
        <fullName evidence="2">Plasmid pRiA4b ORF-3-like protein</fullName>
    </submittedName>
</protein>
<proteinExistence type="predicted"/>
<reference evidence="2 3" key="2">
    <citation type="submission" date="2011-11" db="EMBL/GenBank/DDBJ databases">
        <authorList>
            <consortium name="US DOE Joint Genome Institute"/>
            <person name="Lucas S."/>
            <person name="Han J."/>
            <person name="Lapidus A."/>
            <person name="Cheng J.-F."/>
            <person name="Goodwin L."/>
            <person name="Pitluck S."/>
            <person name="Peters L."/>
            <person name="Ovchinnikova G."/>
            <person name="Zhang X."/>
            <person name="Detter J.C."/>
            <person name="Han C."/>
            <person name="Tapia R."/>
            <person name="Land M."/>
            <person name="Hauser L."/>
            <person name="Kyrpides N."/>
            <person name="Ivanova N."/>
            <person name="Pagani I."/>
            <person name="Vogl K."/>
            <person name="Liu Z."/>
            <person name="Overmann J."/>
            <person name="Frigaard N.-U."/>
            <person name="Bryant D."/>
            <person name="Woyke T."/>
        </authorList>
    </citation>
    <scope>NUCLEOTIDE SEQUENCE [LARGE SCALE GENOMIC DNA]</scope>
    <source>
        <strain evidence="2 3">970</strain>
    </source>
</reference>
<dbReference type="AlphaFoldDB" id="H8Z4K7"/>
<reference evidence="3" key="1">
    <citation type="submission" date="2011-06" db="EMBL/GenBank/DDBJ databases">
        <authorList>
            <consortium name="US DOE Joint Genome Institute (JGI-PGF)"/>
            <person name="Lucas S."/>
            <person name="Han J."/>
            <person name="Lapidus A."/>
            <person name="Cheng J.-F."/>
            <person name="Goodwin L."/>
            <person name="Pitluck S."/>
            <person name="Peters L."/>
            <person name="Land M.L."/>
            <person name="Hauser L."/>
            <person name="Vogl K."/>
            <person name="Liu Z."/>
            <person name="Overmann J."/>
            <person name="Frigaard N.-U."/>
            <person name="Bryant D.A."/>
            <person name="Woyke T.J."/>
        </authorList>
    </citation>
    <scope>NUCLEOTIDE SEQUENCE [LARGE SCALE GENOMIC DNA]</scope>
    <source>
        <strain evidence="3">970</strain>
    </source>
</reference>
<dbReference type="RefSeq" id="WP_009150667.1">
    <property type="nucleotide sequence ID" value="NZ_CP121471.1"/>
</dbReference>
<dbReference type="EMBL" id="JH603170">
    <property type="protein sequence ID" value="EIC20264.1"/>
    <property type="molecule type" value="Genomic_DNA"/>
</dbReference>
<dbReference type="Pfam" id="PF07929">
    <property type="entry name" value="PRiA4_ORF3"/>
    <property type="match status" value="1"/>
</dbReference>
<sequence>MIITLKLEGAYGSFDPTSKDWYRLIEIPTNSNLKDLHLCIQKAINFDNDHMYEFFIANNTRSREKKRFDNENAGLWNVPVGQLFPLGKHKKLFYLFDYGDSWYFRISKTRKQVKAEEPGITYPRVVAAVGQNPVQYPAAFLGY</sequence>
<dbReference type="OrthoDB" id="9816539at2"/>
<dbReference type="STRING" id="631362.Thi970DRAFT_03888"/>
<accession>H8Z4K7</accession>
<name>H8Z4K7_9GAMM</name>
<gene>
    <name evidence="2" type="ORF">Thi970DRAFT_03888</name>
</gene>
<dbReference type="Gene3D" id="3.10.290.30">
    <property type="entry name" value="MM3350-like"/>
    <property type="match status" value="1"/>
</dbReference>
<feature type="domain" description="Plasmid pRiA4b Orf3-like" evidence="1">
    <location>
        <begin position="21"/>
        <end position="134"/>
    </location>
</feature>
<dbReference type="Proteomes" id="UP000002964">
    <property type="component" value="Unassembled WGS sequence"/>
</dbReference>
<dbReference type="PANTHER" id="PTHR41878">
    <property type="entry name" value="LEXA REPRESSOR-RELATED"/>
    <property type="match status" value="1"/>
</dbReference>
<keyword evidence="3" id="KW-1185">Reference proteome</keyword>
<evidence type="ECO:0000259" key="1">
    <source>
        <dbReference type="Pfam" id="PF07929"/>
    </source>
</evidence>
<evidence type="ECO:0000313" key="2">
    <source>
        <dbReference type="EMBL" id="EIC20264.1"/>
    </source>
</evidence>
<dbReference type="eggNOG" id="ENOG50319IA">
    <property type="taxonomic scope" value="Bacteria"/>
</dbReference>
<organism evidence="2 3">
    <name type="scientific">Thiorhodovibrio frisius</name>
    <dbReference type="NCBI Taxonomy" id="631362"/>
    <lineage>
        <taxon>Bacteria</taxon>
        <taxon>Pseudomonadati</taxon>
        <taxon>Pseudomonadota</taxon>
        <taxon>Gammaproteobacteria</taxon>
        <taxon>Chromatiales</taxon>
        <taxon>Chromatiaceae</taxon>
        <taxon>Thiorhodovibrio</taxon>
    </lineage>
</organism>